<sequence>MGPKRSVLPKASEDRSKLTQLKIAQRLRLEQLKLEEVTRRITQVSPNGYSMLLAMQATPSGPGTEGVPTMEPRLQRRLFRNLVSSLKQKQAAVVINKPVGGYQCRDIMGMLSCAFPPVTFHSSTSRQH</sequence>
<name>A0ABN9A6G7_RANTA</name>
<protein>
    <recommendedName>
        <fullName evidence="4">SPOC domain-containing protein</fullName>
    </recommendedName>
</protein>
<evidence type="ECO:0000256" key="1">
    <source>
        <dbReference type="ARBA" id="ARBA00004123"/>
    </source>
</evidence>
<comment type="subcellular location">
    <subcellularLocation>
        <location evidence="1">Nucleus</location>
    </subcellularLocation>
</comment>
<evidence type="ECO:0000313" key="6">
    <source>
        <dbReference type="Proteomes" id="UP001176941"/>
    </source>
</evidence>
<gene>
    <name evidence="5" type="ORF">MRATA1EN1_LOCUS29943</name>
</gene>
<dbReference type="InterPro" id="IPR010912">
    <property type="entry name" value="SPOC_met"/>
</dbReference>
<evidence type="ECO:0000256" key="2">
    <source>
        <dbReference type="ARBA" id="ARBA00022884"/>
    </source>
</evidence>
<dbReference type="InterPro" id="IPR012921">
    <property type="entry name" value="SPOC_C"/>
</dbReference>
<dbReference type="Gene3D" id="2.40.290.10">
    <property type="match status" value="1"/>
</dbReference>
<organism evidence="5 6">
    <name type="scientific">Rangifer tarandus platyrhynchus</name>
    <name type="common">Svalbard reindeer</name>
    <dbReference type="NCBI Taxonomy" id="3082113"/>
    <lineage>
        <taxon>Eukaryota</taxon>
        <taxon>Metazoa</taxon>
        <taxon>Chordata</taxon>
        <taxon>Craniata</taxon>
        <taxon>Vertebrata</taxon>
        <taxon>Euteleostomi</taxon>
        <taxon>Mammalia</taxon>
        <taxon>Eutheria</taxon>
        <taxon>Laurasiatheria</taxon>
        <taxon>Artiodactyla</taxon>
        <taxon>Ruminantia</taxon>
        <taxon>Pecora</taxon>
        <taxon>Cervidae</taxon>
        <taxon>Odocoileinae</taxon>
        <taxon>Rangifer</taxon>
    </lineage>
</organism>
<dbReference type="SUPFAM" id="SSF100939">
    <property type="entry name" value="SPOC domain-like"/>
    <property type="match status" value="1"/>
</dbReference>
<reference evidence="5" key="1">
    <citation type="submission" date="2023-04" db="EMBL/GenBank/DDBJ databases">
        <authorList>
            <consortium name="ELIXIR-Norway"/>
        </authorList>
    </citation>
    <scope>NUCLEOTIDE SEQUENCE [LARGE SCALE GENOMIC DNA]</scope>
</reference>
<proteinExistence type="predicted"/>
<feature type="domain" description="SPOC" evidence="4">
    <location>
        <begin position="1"/>
        <end position="128"/>
    </location>
</feature>
<keyword evidence="2" id="KW-0694">RNA-binding</keyword>
<dbReference type="EMBL" id="OX460343">
    <property type="protein sequence ID" value="CAI9180981.1"/>
    <property type="molecule type" value="Genomic_DNA"/>
</dbReference>
<dbReference type="PROSITE" id="PS50917">
    <property type="entry name" value="SPOC"/>
    <property type="match status" value="1"/>
</dbReference>
<dbReference type="Proteomes" id="UP001176941">
    <property type="component" value="Chromosome X"/>
</dbReference>
<keyword evidence="6" id="KW-1185">Reference proteome</keyword>
<dbReference type="InterPro" id="IPR016194">
    <property type="entry name" value="SPOC-like_C_dom_sf"/>
</dbReference>
<evidence type="ECO:0000259" key="4">
    <source>
        <dbReference type="PROSITE" id="PS50917"/>
    </source>
</evidence>
<accession>A0ABN9A6G7</accession>
<evidence type="ECO:0000313" key="5">
    <source>
        <dbReference type="EMBL" id="CAI9180981.1"/>
    </source>
</evidence>
<evidence type="ECO:0000256" key="3">
    <source>
        <dbReference type="ARBA" id="ARBA00023242"/>
    </source>
</evidence>
<keyword evidence="3" id="KW-0539">Nucleus</keyword>
<dbReference type="Pfam" id="PF07744">
    <property type="entry name" value="SPOC"/>
    <property type="match status" value="1"/>
</dbReference>